<dbReference type="OrthoDB" id="275217at2"/>
<proteinExistence type="predicted"/>
<organism evidence="1 2">
    <name type="scientific">Flavihumibacter petaseus NBRC 106054</name>
    <dbReference type="NCBI Taxonomy" id="1220578"/>
    <lineage>
        <taxon>Bacteria</taxon>
        <taxon>Pseudomonadati</taxon>
        <taxon>Bacteroidota</taxon>
        <taxon>Chitinophagia</taxon>
        <taxon>Chitinophagales</taxon>
        <taxon>Chitinophagaceae</taxon>
        <taxon>Flavihumibacter</taxon>
    </lineage>
</organism>
<evidence type="ECO:0008006" key="3">
    <source>
        <dbReference type="Google" id="ProtNLM"/>
    </source>
</evidence>
<dbReference type="Pfam" id="PF13646">
    <property type="entry name" value="HEAT_2"/>
    <property type="match status" value="1"/>
</dbReference>
<reference evidence="1 2" key="1">
    <citation type="submission" date="2015-04" db="EMBL/GenBank/DDBJ databases">
        <title>Whole genome shotgun sequence of Flavihumibacter petaseus NBRC 106054.</title>
        <authorList>
            <person name="Miyazawa S."/>
            <person name="Hosoyama A."/>
            <person name="Hashimoto M."/>
            <person name="Noguchi M."/>
            <person name="Tsuchikane K."/>
            <person name="Ohji S."/>
            <person name="Yamazoe A."/>
            <person name="Ichikawa N."/>
            <person name="Kimura A."/>
            <person name="Fujita N."/>
        </authorList>
    </citation>
    <scope>NUCLEOTIDE SEQUENCE [LARGE SCALE GENOMIC DNA]</scope>
    <source>
        <strain evidence="1 2">NBRC 106054</strain>
    </source>
</reference>
<dbReference type="STRING" id="1220578.FPE01S_04_00370"/>
<keyword evidence="2" id="KW-1185">Reference proteome</keyword>
<dbReference type="InterPro" id="IPR016024">
    <property type="entry name" value="ARM-type_fold"/>
</dbReference>
<evidence type="ECO:0000313" key="1">
    <source>
        <dbReference type="EMBL" id="GAO44794.1"/>
    </source>
</evidence>
<gene>
    <name evidence="1" type="ORF">FPE01S_04_00370</name>
</gene>
<comment type="caution">
    <text evidence="1">The sequence shown here is derived from an EMBL/GenBank/DDBJ whole genome shotgun (WGS) entry which is preliminary data.</text>
</comment>
<protein>
    <recommendedName>
        <fullName evidence="3">HEAT repeat domain-containing protein</fullName>
    </recommendedName>
</protein>
<dbReference type="AlphaFoldDB" id="A0A0E9N4N5"/>
<dbReference type="SUPFAM" id="SSF48371">
    <property type="entry name" value="ARM repeat"/>
    <property type="match status" value="1"/>
</dbReference>
<sequence>MPTLVHLADERDAQKIQNGGIKVGKFRSGIFCMPVLPNFYVTHQWLRELKRGGVKTFVGVYFKIDSSQMVFAGKYNEEHKHISLGQAIKEIMNLDDPLGYELIIDRKIEPDEIEKVRRLPQTIGWRYKPDSKGSRPCGCDYCIRSSIKANKIRERLNPKTGTEDYQTLLNKIRLSQNDEEVENLLYKIQTKKRRDDPSELMFLLDKYNHYVNRVLASTLGYFRHNNTESLLVELLSHPDPDVRDYSAESIMKIKGKDGLSVLLLYSSDPVIKQVIEEHRTED</sequence>
<dbReference type="InterPro" id="IPR011989">
    <property type="entry name" value="ARM-like"/>
</dbReference>
<dbReference type="EMBL" id="BBWV01000004">
    <property type="protein sequence ID" value="GAO44794.1"/>
    <property type="molecule type" value="Genomic_DNA"/>
</dbReference>
<accession>A0A0E9N4N5</accession>
<name>A0A0E9N4N5_9BACT</name>
<evidence type="ECO:0000313" key="2">
    <source>
        <dbReference type="Proteomes" id="UP000033121"/>
    </source>
</evidence>
<dbReference type="RefSeq" id="WP_052956045.1">
    <property type="nucleotide sequence ID" value="NZ_BBWV01000004.1"/>
</dbReference>
<dbReference type="Gene3D" id="1.25.10.10">
    <property type="entry name" value="Leucine-rich Repeat Variant"/>
    <property type="match status" value="1"/>
</dbReference>
<dbReference type="Proteomes" id="UP000033121">
    <property type="component" value="Unassembled WGS sequence"/>
</dbReference>